<dbReference type="OrthoDB" id="3598923at2759"/>
<evidence type="ECO:0000313" key="2">
    <source>
        <dbReference type="EMBL" id="KAF2651501.1"/>
    </source>
</evidence>
<accession>A0A6A6SWZ8</accession>
<dbReference type="Proteomes" id="UP000799324">
    <property type="component" value="Unassembled WGS sequence"/>
</dbReference>
<keyword evidence="3" id="KW-1185">Reference proteome</keyword>
<organism evidence="2 3">
    <name type="scientific">Lophiostoma macrostomum CBS 122681</name>
    <dbReference type="NCBI Taxonomy" id="1314788"/>
    <lineage>
        <taxon>Eukaryota</taxon>
        <taxon>Fungi</taxon>
        <taxon>Dikarya</taxon>
        <taxon>Ascomycota</taxon>
        <taxon>Pezizomycotina</taxon>
        <taxon>Dothideomycetes</taxon>
        <taxon>Pleosporomycetidae</taxon>
        <taxon>Pleosporales</taxon>
        <taxon>Lophiostomataceae</taxon>
        <taxon>Lophiostoma</taxon>
    </lineage>
</organism>
<proteinExistence type="predicted"/>
<evidence type="ECO:0000313" key="3">
    <source>
        <dbReference type="Proteomes" id="UP000799324"/>
    </source>
</evidence>
<evidence type="ECO:0000256" key="1">
    <source>
        <dbReference type="SAM" id="SignalP"/>
    </source>
</evidence>
<sequence length="117" mass="12571">MRFTITTVVAIMATLAPSSTAFRIQTYSDTGCGSPLQNVNIYDNTCGSWPDAFKSFKFLSWGAGHQCGYFLASDCSLGTSLRKGWVDPTTNNFAKDTCYSFVDGRSANGVASYDGGC</sequence>
<reference evidence="2" key="1">
    <citation type="journal article" date="2020" name="Stud. Mycol.">
        <title>101 Dothideomycetes genomes: a test case for predicting lifestyles and emergence of pathogens.</title>
        <authorList>
            <person name="Haridas S."/>
            <person name="Albert R."/>
            <person name="Binder M."/>
            <person name="Bloem J."/>
            <person name="Labutti K."/>
            <person name="Salamov A."/>
            <person name="Andreopoulos B."/>
            <person name="Baker S."/>
            <person name="Barry K."/>
            <person name="Bills G."/>
            <person name="Bluhm B."/>
            <person name="Cannon C."/>
            <person name="Castanera R."/>
            <person name="Culley D."/>
            <person name="Daum C."/>
            <person name="Ezra D."/>
            <person name="Gonzalez J."/>
            <person name="Henrissat B."/>
            <person name="Kuo A."/>
            <person name="Liang C."/>
            <person name="Lipzen A."/>
            <person name="Lutzoni F."/>
            <person name="Magnuson J."/>
            <person name="Mondo S."/>
            <person name="Nolan M."/>
            <person name="Ohm R."/>
            <person name="Pangilinan J."/>
            <person name="Park H.-J."/>
            <person name="Ramirez L."/>
            <person name="Alfaro M."/>
            <person name="Sun H."/>
            <person name="Tritt A."/>
            <person name="Yoshinaga Y."/>
            <person name="Zwiers L.-H."/>
            <person name="Turgeon B."/>
            <person name="Goodwin S."/>
            <person name="Spatafora J."/>
            <person name="Crous P."/>
            <person name="Grigoriev I."/>
        </authorList>
    </citation>
    <scope>NUCLEOTIDE SEQUENCE</scope>
    <source>
        <strain evidence="2">CBS 122681</strain>
    </source>
</reference>
<dbReference type="EMBL" id="MU004424">
    <property type="protein sequence ID" value="KAF2651501.1"/>
    <property type="molecule type" value="Genomic_DNA"/>
</dbReference>
<gene>
    <name evidence="2" type="ORF">K491DRAFT_665433</name>
</gene>
<protein>
    <submittedName>
        <fullName evidence="2">Uncharacterized protein</fullName>
    </submittedName>
</protein>
<name>A0A6A6SWZ8_9PLEO</name>
<feature type="signal peptide" evidence="1">
    <location>
        <begin position="1"/>
        <end position="21"/>
    </location>
</feature>
<keyword evidence="1" id="KW-0732">Signal</keyword>
<dbReference type="AlphaFoldDB" id="A0A6A6SWZ8"/>
<feature type="chain" id="PRO_5025594195" evidence="1">
    <location>
        <begin position="22"/>
        <end position="117"/>
    </location>
</feature>